<keyword evidence="5" id="KW-1185">Reference proteome</keyword>
<feature type="domain" description="F-box" evidence="3">
    <location>
        <begin position="213"/>
        <end position="263"/>
    </location>
</feature>
<keyword evidence="1" id="KW-0833">Ubl conjugation pathway</keyword>
<dbReference type="GO" id="GO:0031146">
    <property type="term" value="P:SCF-dependent proteasomal ubiquitin-dependent protein catabolic process"/>
    <property type="evidence" value="ECO:0007669"/>
    <property type="project" value="TreeGrafter"/>
</dbReference>
<feature type="region of interest" description="Disordered" evidence="2">
    <location>
        <begin position="152"/>
        <end position="175"/>
    </location>
</feature>
<dbReference type="SUPFAM" id="SSF81383">
    <property type="entry name" value="F-box domain"/>
    <property type="match status" value="1"/>
</dbReference>
<dbReference type="PANTHER" id="PTHR12874:SF9">
    <property type="entry name" value="F-BOX ONLY PROTEIN 48"/>
    <property type="match status" value="1"/>
</dbReference>
<feature type="region of interest" description="Disordered" evidence="2">
    <location>
        <begin position="22"/>
        <end position="92"/>
    </location>
</feature>
<evidence type="ECO:0000313" key="4">
    <source>
        <dbReference type="EMBL" id="KAK0514897.1"/>
    </source>
</evidence>
<feature type="compositionally biased region" description="Basic and acidic residues" evidence="2">
    <location>
        <begin position="62"/>
        <end position="91"/>
    </location>
</feature>
<dbReference type="Gene3D" id="1.20.1280.50">
    <property type="match status" value="1"/>
</dbReference>
<organism evidence="4 5">
    <name type="scientific">Cladonia borealis</name>
    <dbReference type="NCBI Taxonomy" id="184061"/>
    <lineage>
        <taxon>Eukaryota</taxon>
        <taxon>Fungi</taxon>
        <taxon>Dikarya</taxon>
        <taxon>Ascomycota</taxon>
        <taxon>Pezizomycotina</taxon>
        <taxon>Lecanoromycetes</taxon>
        <taxon>OSLEUM clade</taxon>
        <taxon>Lecanoromycetidae</taxon>
        <taxon>Lecanorales</taxon>
        <taxon>Lecanorineae</taxon>
        <taxon>Cladoniaceae</taxon>
        <taxon>Cladonia</taxon>
    </lineage>
</organism>
<protein>
    <recommendedName>
        <fullName evidence="3">F-box domain-containing protein</fullName>
    </recommendedName>
</protein>
<dbReference type="InterPro" id="IPR045464">
    <property type="entry name" value="Hrt3/FBXO9_C"/>
</dbReference>
<sequence>MAADTTEELERFRRQWQEEVIARSKGVASPSSSKSARPTAPLHRSSGTVQPGRAAAPNFHKPYRETDEADELGDHRYHDQENKDETRKLGEAGEELIYTETREEPVSALEHYERAVERETEGNLGDSLNHYRKAYRLDAGVDRIYKNKHFPSSAFKSKPTDPNPSNAPVTVPNTAHHSLDGSPTASISELIASFSSLCIIPAEPPTEASPPPPCPLSSVPSEILIKILLQTAIIDAASFARLSLVCKRLAYLVSTEDRIWKRICLGPEVGFAGMHYKWACTVTGGSLPLSLSNLDSSLSHLTITNTPPTPTPFALSTTYPSYKRMFHLRPRLRFNGCYISTVNYIRPGASTPSQVSWNTPVHIVTYYRYLRFFRDGSCASLLTTTEPADVVHHLTKENLHNHHAGGLPSAVMNHALRGRWKLSGNPYQIPHPSGQDKKEHEDEEEEEEEGILHIETEGADAGHANPKYIYKLILQLQTARRGAGATRNNKLSWRGYWSYNKLTDDWAEFGLRNDKAFFWSRVRSYGDGE</sequence>
<dbReference type="PANTHER" id="PTHR12874">
    <property type="entry name" value="F-BOX ONLY PROTEIN 48-RELATED"/>
    <property type="match status" value="1"/>
</dbReference>
<evidence type="ECO:0000256" key="1">
    <source>
        <dbReference type="ARBA" id="ARBA00022786"/>
    </source>
</evidence>
<feature type="compositionally biased region" description="Low complexity" evidence="2">
    <location>
        <begin position="23"/>
        <end position="38"/>
    </location>
</feature>
<evidence type="ECO:0000256" key="2">
    <source>
        <dbReference type="SAM" id="MobiDB-lite"/>
    </source>
</evidence>
<comment type="caution">
    <text evidence="4">The sequence shown here is derived from an EMBL/GenBank/DDBJ whole genome shotgun (WGS) entry which is preliminary data.</text>
</comment>
<dbReference type="AlphaFoldDB" id="A0AA39R4S7"/>
<reference evidence="4" key="1">
    <citation type="submission" date="2023-03" db="EMBL/GenBank/DDBJ databases">
        <title>Complete genome of Cladonia borealis.</title>
        <authorList>
            <person name="Park H."/>
        </authorList>
    </citation>
    <scope>NUCLEOTIDE SEQUENCE</scope>
    <source>
        <strain evidence="4">ANT050790</strain>
    </source>
</reference>
<accession>A0AA39R4S7</accession>
<evidence type="ECO:0000313" key="5">
    <source>
        <dbReference type="Proteomes" id="UP001166286"/>
    </source>
</evidence>
<feature type="compositionally biased region" description="Polar residues" evidence="2">
    <location>
        <begin position="163"/>
        <end position="175"/>
    </location>
</feature>
<dbReference type="GO" id="GO:0005737">
    <property type="term" value="C:cytoplasm"/>
    <property type="evidence" value="ECO:0007669"/>
    <property type="project" value="TreeGrafter"/>
</dbReference>
<dbReference type="GO" id="GO:0019005">
    <property type="term" value="C:SCF ubiquitin ligase complex"/>
    <property type="evidence" value="ECO:0007669"/>
    <property type="project" value="TreeGrafter"/>
</dbReference>
<dbReference type="InterPro" id="IPR001810">
    <property type="entry name" value="F-box_dom"/>
</dbReference>
<evidence type="ECO:0000259" key="3">
    <source>
        <dbReference type="PROSITE" id="PS50181"/>
    </source>
</evidence>
<dbReference type="EMBL" id="JAFEKC020000004">
    <property type="protein sequence ID" value="KAK0514897.1"/>
    <property type="molecule type" value="Genomic_DNA"/>
</dbReference>
<proteinExistence type="predicted"/>
<feature type="region of interest" description="Disordered" evidence="2">
    <location>
        <begin position="425"/>
        <end position="450"/>
    </location>
</feature>
<dbReference type="Pfam" id="PF12937">
    <property type="entry name" value="F-box-like"/>
    <property type="match status" value="1"/>
</dbReference>
<dbReference type="Pfam" id="PF19270">
    <property type="entry name" value="FBO_C"/>
    <property type="match status" value="1"/>
</dbReference>
<dbReference type="Proteomes" id="UP001166286">
    <property type="component" value="Unassembled WGS sequence"/>
</dbReference>
<gene>
    <name evidence="4" type="ORF">JMJ35_002276</name>
</gene>
<name>A0AA39R4S7_9LECA</name>
<dbReference type="PROSITE" id="PS50181">
    <property type="entry name" value="FBOX"/>
    <property type="match status" value="1"/>
</dbReference>
<dbReference type="InterPro" id="IPR036047">
    <property type="entry name" value="F-box-like_dom_sf"/>
</dbReference>